<dbReference type="GO" id="GO:0004523">
    <property type="term" value="F:RNA-DNA hybrid ribonuclease activity"/>
    <property type="evidence" value="ECO:0007669"/>
    <property type="project" value="UniProtKB-EC"/>
</dbReference>
<dbReference type="InterPro" id="IPR001352">
    <property type="entry name" value="RNase_HII/HIII"/>
</dbReference>
<dbReference type="GO" id="GO:0006298">
    <property type="term" value="P:mismatch repair"/>
    <property type="evidence" value="ECO:0007669"/>
    <property type="project" value="TreeGrafter"/>
</dbReference>
<evidence type="ECO:0000256" key="3">
    <source>
        <dbReference type="ARBA" id="ARBA00001946"/>
    </source>
</evidence>
<dbReference type="InterPro" id="IPR036397">
    <property type="entry name" value="RNaseH_sf"/>
</dbReference>
<dbReference type="SUPFAM" id="SSF53098">
    <property type="entry name" value="Ribonuclease H-like"/>
    <property type="match status" value="1"/>
</dbReference>
<evidence type="ECO:0000256" key="10">
    <source>
        <dbReference type="ARBA" id="ARBA00022759"/>
    </source>
</evidence>
<dbReference type="Pfam" id="PF01351">
    <property type="entry name" value="RNase_HII"/>
    <property type="match status" value="2"/>
</dbReference>
<dbReference type="GO" id="GO:0043137">
    <property type="term" value="P:DNA replication, removal of RNA primer"/>
    <property type="evidence" value="ECO:0007669"/>
    <property type="project" value="TreeGrafter"/>
</dbReference>
<evidence type="ECO:0000256" key="8">
    <source>
        <dbReference type="ARBA" id="ARBA00022722"/>
    </source>
</evidence>
<comment type="caution">
    <text evidence="17">The sequence shown here is derived from an EMBL/GenBank/DDBJ whole genome shotgun (WGS) entry which is preliminary data.</text>
</comment>
<evidence type="ECO:0000256" key="9">
    <source>
        <dbReference type="ARBA" id="ARBA00022723"/>
    </source>
</evidence>
<dbReference type="GO" id="GO:0005737">
    <property type="term" value="C:cytoplasm"/>
    <property type="evidence" value="ECO:0007669"/>
    <property type="project" value="UniProtKB-SubCell"/>
</dbReference>
<comment type="cofactor">
    <cofactor evidence="2">
        <name>Mn(2+)</name>
        <dbReference type="ChEBI" id="CHEBI:29035"/>
    </cofactor>
</comment>
<feature type="domain" description="RNase H type-2" evidence="16">
    <location>
        <begin position="17"/>
        <end position="243"/>
    </location>
</feature>
<keyword evidence="12" id="KW-0464">Manganese</keyword>
<proteinExistence type="inferred from homology"/>
<dbReference type="InterPro" id="IPR012337">
    <property type="entry name" value="RNaseH-like_sf"/>
</dbReference>
<name>A0A9D1T1D8_9BACT</name>
<reference evidence="17" key="1">
    <citation type="submission" date="2020-10" db="EMBL/GenBank/DDBJ databases">
        <authorList>
            <person name="Gilroy R."/>
        </authorList>
    </citation>
    <scope>NUCLEOTIDE SEQUENCE</scope>
    <source>
        <strain evidence="17">10669</strain>
    </source>
</reference>
<evidence type="ECO:0000313" key="17">
    <source>
        <dbReference type="EMBL" id="HIV04778.1"/>
    </source>
</evidence>
<keyword evidence="11 14" id="KW-0378">Hydrolase</keyword>
<dbReference type="PANTHER" id="PTHR10954:SF18">
    <property type="entry name" value="RIBONUCLEASE HII"/>
    <property type="match status" value="1"/>
</dbReference>
<comment type="function">
    <text evidence="4 14">Endonuclease that specifically degrades the RNA of RNA-DNA hybrids.</text>
</comment>
<dbReference type="GO" id="GO:0046872">
    <property type="term" value="F:metal ion binding"/>
    <property type="evidence" value="ECO:0007669"/>
    <property type="project" value="UniProtKB-KW"/>
</dbReference>
<dbReference type="GO" id="GO:0032299">
    <property type="term" value="C:ribonuclease H2 complex"/>
    <property type="evidence" value="ECO:0007669"/>
    <property type="project" value="TreeGrafter"/>
</dbReference>
<evidence type="ECO:0000256" key="5">
    <source>
        <dbReference type="ARBA" id="ARBA00004496"/>
    </source>
</evidence>
<dbReference type="NCBIfam" id="NF000595">
    <property type="entry name" value="PRK00015.1-3"/>
    <property type="match status" value="1"/>
</dbReference>
<sequence>MANLFQFDRKRIAGTTPGIVGIDEAGRGCFAGPVVAGAVWTLRSFYENPTPVKRGKFINDSKQLSPETREEVFALVEHWERRGELFFAAGTASVREIDALNILGATRLAAQRAIENLLGKLPAGTPCPFATAGTDDAPLFDRGRAFPLMLADGRPLSPFAWRHEAIVKGDATSLAVALASIVAKVSRDRLMTSLDAEFPGYGFRAHKGYGTPEHVAAILSRGVTPLHRRKFLRNLAASAPDGVPGLENLRAEEPDVPAQSEFPF</sequence>
<dbReference type="InterPro" id="IPR022898">
    <property type="entry name" value="RNase_HII"/>
</dbReference>
<evidence type="ECO:0000313" key="18">
    <source>
        <dbReference type="Proteomes" id="UP000886812"/>
    </source>
</evidence>
<comment type="subcellular location">
    <subcellularLocation>
        <location evidence="5">Cytoplasm</location>
    </subcellularLocation>
</comment>
<reference evidence="17" key="2">
    <citation type="journal article" date="2021" name="PeerJ">
        <title>Extensive microbial diversity within the chicken gut microbiome revealed by metagenomics and culture.</title>
        <authorList>
            <person name="Gilroy R."/>
            <person name="Ravi A."/>
            <person name="Getino M."/>
            <person name="Pursley I."/>
            <person name="Horton D.L."/>
            <person name="Alikhan N.F."/>
            <person name="Baker D."/>
            <person name="Gharbi K."/>
            <person name="Hall N."/>
            <person name="Watson M."/>
            <person name="Adriaenssens E.M."/>
            <person name="Foster-Nyarko E."/>
            <person name="Jarju S."/>
            <person name="Secka A."/>
            <person name="Antonio M."/>
            <person name="Oren A."/>
            <person name="Chaudhuri R.R."/>
            <person name="La Ragione R."/>
            <person name="Hildebrand F."/>
            <person name="Pallen M.J."/>
        </authorList>
    </citation>
    <scope>NUCLEOTIDE SEQUENCE</scope>
    <source>
        <strain evidence="17">10669</strain>
    </source>
</reference>
<evidence type="ECO:0000256" key="6">
    <source>
        <dbReference type="ARBA" id="ARBA00007383"/>
    </source>
</evidence>
<evidence type="ECO:0000256" key="12">
    <source>
        <dbReference type="ARBA" id="ARBA00023211"/>
    </source>
</evidence>
<dbReference type="Proteomes" id="UP000886812">
    <property type="component" value="Unassembled WGS sequence"/>
</dbReference>
<evidence type="ECO:0000256" key="13">
    <source>
        <dbReference type="PROSITE-ProRule" id="PRU01319"/>
    </source>
</evidence>
<dbReference type="EC" id="3.1.26.4" evidence="14"/>
<keyword evidence="8 14" id="KW-0540">Nuclease</keyword>
<evidence type="ECO:0000256" key="7">
    <source>
        <dbReference type="ARBA" id="ARBA00022490"/>
    </source>
</evidence>
<evidence type="ECO:0000256" key="11">
    <source>
        <dbReference type="ARBA" id="ARBA00022801"/>
    </source>
</evidence>
<evidence type="ECO:0000256" key="1">
    <source>
        <dbReference type="ARBA" id="ARBA00000077"/>
    </source>
</evidence>
<organism evidence="17 18">
    <name type="scientific">Candidatus Spyradosoma merdigallinarum</name>
    <dbReference type="NCBI Taxonomy" id="2840950"/>
    <lineage>
        <taxon>Bacteria</taxon>
        <taxon>Pseudomonadati</taxon>
        <taxon>Verrucomicrobiota</taxon>
        <taxon>Opitutia</taxon>
        <taxon>Opitutia incertae sedis</taxon>
        <taxon>Candidatus Spyradosoma</taxon>
    </lineage>
</organism>
<evidence type="ECO:0000256" key="2">
    <source>
        <dbReference type="ARBA" id="ARBA00001936"/>
    </source>
</evidence>
<feature type="region of interest" description="Disordered" evidence="15">
    <location>
        <begin position="243"/>
        <end position="264"/>
    </location>
</feature>
<accession>A0A9D1T1D8</accession>
<dbReference type="PROSITE" id="PS51975">
    <property type="entry name" value="RNASE_H_2"/>
    <property type="match status" value="1"/>
</dbReference>
<dbReference type="EMBL" id="DVOG01000173">
    <property type="protein sequence ID" value="HIV04778.1"/>
    <property type="molecule type" value="Genomic_DNA"/>
</dbReference>
<keyword evidence="10 14" id="KW-0255">Endonuclease</keyword>
<comment type="catalytic activity">
    <reaction evidence="1 14">
        <text>Endonucleolytic cleavage to 5'-phosphomonoester.</text>
        <dbReference type="EC" id="3.1.26.4"/>
    </reaction>
</comment>
<comment type="similarity">
    <text evidence="6 14">Belongs to the RNase HII family.</text>
</comment>
<evidence type="ECO:0000256" key="14">
    <source>
        <dbReference type="RuleBase" id="RU003515"/>
    </source>
</evidence>
<comment type="caution">
    <text evidence="13">Lacks conserved residue(s) required for the propagation of feature annotation.</text>
</comment>
<dbReference type="Gene3D" id="3.30.420.10">
    <property type="entry name" value="Ribonuclease H-like superfamily/Ribonuclease H"/>
    <property type="match status" value="1"/>
</dbReference>
<evidence type="ECO:0000256" key="15">
    <source>
        <dbReference type="SAM" id="MobiDB-lite"/>
    </source>
</evidence>
<keyword evidence="7" id="KW-0963">Cytoplasm</keyword>
<comment type="cofactor">
    <cofactor evidence="3">
        <name>Mg(2+)</name>
        <dbReference type="ChEBI" id="CHEBI:18420"/>
    </cofactor>
</comment>
<protein>
    <recommendedName>
        <fullName evidence="14">Ribonuclease</fullName>
        <ecNumber evidence="14">3.1.26.4</ecNumber>
    </recommendedName>
</protein>
<evidence type="ECO:0000256" key="4">
    <source>
        <dbReference type="ARBA" id="ARBA00004065"/>
    </source>
</evidence>
<gene>
    <name evidence="17" type="ORF">IAC75_06505</name>
</gene>
<evidence type="ECO:0000259" key="16">
    <source>
        <dbReference type="PROSITE" id="PS51975"/>
    </source>
</evidence>
<dbReference type="AlphaFoldDB" id="A0A9D1T1D8"/>
<dbReference type="InterPro" id="IPR024567">
    <property type="entry name" value="RNase_HII/HIII_dom"/>
</dbReference>
<dbReference type="CDD" id="cd07182">
    <property type="entry name" value="RNase_HII_bacteria_HII_like"/>
    <property type="match status" value="1"/>
</dbReference>
<dbReference type="PANTHER" id="PTHR10954">
    <property type="entry name" value="RIBONUCLEASE H2 SUBUNIT A"/>
    <property type="match status" value="1"/>
</dbReference>
<dbReference type="GO" id="GO:0003723">
    <property type="term" value="F:RNA binding"/>
    <property type="evidence" value="ECO:0007669"/>
    <property type="project" value="UniProtKB-UniRule"/>
</dbReference>
<keyword evidence="9" id="KW-0479">Metal-binding</keyword>